<dbReference type="InterPro" id="IPR052181">
    <property type="entry name" value="5hmC_binding"/>
</dbReference>
<feature type="compositionally biased region" description="Low complexity" evidence="5">
    <location>
        <begin position="82"/>
        <end position="97"/>
    </location>
</feature>
<dbReference type="RefSeq" id="XP_007739375.1">
    <property type="nucleotide sequence ID" value="XM_007741185.1"/>
</dbReference>
<dbReference type="EMBL" id="AMGX01000001">
    <property type="protein sequence ID" value="EXJ76058.1"/>
    <property type="molecule type" value="Genomic_DNA"/>
</dbReference>
<feature type="region of interest" description="Disordered" evidence="5">
    <location>
        <begin position="377"/>
        <end position="442"/>
    </location>
</feature>
<protein>
    <recommendedName>
        <fullName evidence="2">Thymocyte nuclear protein 1</fullName>
    </recommendedName>
</protein>
<evidence type="ECO:0000256" key="3">
    <source>
        <dbReference type="ARBA" id="ARBA00022553"/>
    </source>
</evidence>
<evidence type="ECO:0000256" key="1">
    <source>
        <dbReference type="ARBA" id="ARBA00004123"/>
    </source>
</evidence>
<evidence type="ECO:0000256" key="2">
    <source>
        <dbReference type="ARBA" id="ARBA00014654"/>
    </source>
</evidence>
<feature type="region of interest" description="Disordered" evidence="5">
    <location>
        <begin position="1"/>
        <end position="187"/>
    </location>
</feature>
<dbReference type="HOGENOM" id="CLU_041799_0_0_1"/>
<dbReference type="AlphaFoldDB" id="W9X768"/>
<dbReference type="STRING" id="1182543.W9X768"/>
<dbReference type="PANTHER" id="PTHR14087:SF7">
    <property type="entry name" value="THYMOCYTE NUCLEAR PROTEIN 1"/>
    <property type="match status" value="1"/>
</dbReference>
<dbReference type="SUPFAM" id="SSF88697">
    <property type="entry name" value="PUA domain-like"/>
    <property type="match status" value="1"/>
</dbReference>
<reference evidence="7 8" key="1">
    <citation type="submission" date="2013-03" db="EMBL/GenBank/DDBJ databases">
        <title>The Genome Sequence of Cladophialophora psammophila CBS 110553.</title>
        <authorList>
            <consortium name="The Broad Institute Genomics Platform"/>
            <person name="Cuomo C."/>
            <person name="de Hoog S."/>
            <person name="Gorbushina A."/>
            <person name="Walker B."/>
            <person name="Young S.K."/>
            <person name="Zeng Q."/>
            <person name="Gargeya S."/>
            <person name="Fitzgerald M."/>
            <person name="Haas B."/>
            <person name="Abouelleil A."/>
            <person name="Allen A.W."/>
            <person name="Alvarado L."/>
            <person name="Arachchi H.M."/>
            <person name="Berlin A.M."/>
            <person name="Chapman S.B."/>
            <person name="Gainer-Dewar J."/>
            <person name="Goldberg J."/>
            <person name="Griggs A."/>
            <person name="Gujja S."/>
            <person name="Hansen M."/>
            <person name="Howarth C."/>
            <person name="Imamovic A."/>
            <person name="Ireland A."/>
            <person name="Larimer J."/>
            <person name="McCowan C."/>
            <person name="Murphy C."/>
            <person name="Pearson M."/>
            <person name="Poon T.W."/>
            <person name="Priest M."/>
            <person name="Roberts A."/>
            <person name="Saif S."/>
            <person name="Shea T."/>
            <person name="Sisk P."/>
            <person name="Sykes S."/>
            <person name="Wortman J."/>
            <person name="Nusbaum C."/>
            <person name="Birren B."/>
        </authorList>
    </citation>
    <scope>NUCLEOTIDE SEQUENCE [LARGE SCALE GENOMIC DNA]</scope>
    <source>
        <strain evidence="7 8">CBS 110553</strain>
    </source>
</reference>
<gene>
    <name evidence="7" type="ORF">A1O5_00566</name>
</gene>
<dbReference type="InterPro" id="IPR002740">
    <property type="entry name" value="EVE_domain"/>
</dbReference>
<keyword evidence="3" id="KW-0597">Phosphoprotein</keyword>
<dbReference type="CDD" id="cd21133">
    <property type="entry name" value="EVE"/>
    <property type="match status" value="1"/>
</dbReference>
<keyword evidence="8" id="KW-1185">Reference proteome</keyword>
<sequence length="442" mass="46725">MPPRKRKASSTSSTPAKKVRIVGTSDIPDQAAASPAGRPKRTSVSEPKYNFTRRRSSGAQNAVSAGAKSEPVMKKRGRPLKAAAAAAAAAATASTATKHAVKQKMAKLTPKKSTTSTSSKPVTSSAQKARAATRKSSTNAPTTTTAGRRGRKPKVQSETSDASSEPDSESEDGANPDGNAPAAINGDGTKSAEMAALDHDIQYWLMKAEPESRMEKGHDVKFSIDDLAAKTEPEGWDGVRNAVARNNMRAMRKGDLAFFYHSNCAIPGIAGVMRIVGEHTVDESAFDPSHPYFDPKSDRAKPKWELVQVEFVKKFASLITLKELKSFSKPGGVLENMQTLKQSRLSVSAVSPEEWRFILDLAGEPVFLGHGDIMGGYESEVDGEGEETAGASDGDGLNGVSDGVVEGGPGLGMTDAVEIEESVQNHSQNSAESDDAHGAGEL</sequence>
<feature type="domain" description="EVE" evidence="6">
    <location>
        <begin position="202"/>
        <end position="360"/>
    </location>
</feature>
<accession>W9X768</accession>
<feature type="compositionally biased region" description="Low complexity" evidence="5">
    <location>
        <begin position="111"/>
        <end position="125"/>
    </location>
</feature>
<comment type="caution">
    <text evidence="7">The sequence shown here is derived from an EMBL/GenBank/DDBJ whole genome shotgun (WGS) entry which is preliminary data.</text>
</comment>
<dbReference type="OrthoDB" id="41445at2759"/>
<proteinExistence type="predicted"/>
<dbReference type="PANTHER" id="PTHR14087">
    <property type="entry name" value="THYMOCYTE NUCLEAR PROTEIN 1"/>
    <property type="match status" value="1"/>
</dbReference>
<dbReference type="Pfam" id="PF01878">
    <property type="entry name" value="EVE"/>
    <property type="match status" value="1"/>
</dbReference>
<feature type="compositionally biased region" description="Low complexity" evidence="5">
    <location>
        <begin position="134"/>
        <end position="147"/>
    </location>
</feature>
<feature type="compositionally biased region" description="Acidic residues" evidence="5">
    <location>
        <begin position="164"/>
        <end position="174"/>
    </location>
</feature>
<organism evidence="7 8">
    <name type="scientific">Cladophialophora psammophila CBS 110553</name>
    <dbReference type="NCBI Taxonomy" id="1182543"/>
    <lineage>
        <taxon>Eukaryota</taxon>
        <taxon>Fungi</taxon>
        <taxon>Dikarya</taxon>
        <taxon>Ascomycota</taxon>
        <taxon>Pezizomycotina</taxon>
        <taxon>Eurotiomycetes</taxon>
        <taxon>Chaetothyriomycetidae</taxon>
        <taxon>Chaetothyriales</taxon>
        <taxon>Herpotrichiellaceae</taxon>
        <taxon>Cladophialophora</taxon>
    </lineage>
</organism>
<evidence type="ECO:0000256" key="4">
    <source>
        <dbReference type="ARBA" id="ARBA00023242"/>
    </source>
</evidence>
<dbReference type="GO" id="GO:0005634">
    <property type="term" value="C:nucleus"/>
    <property type="evidence" value="ECO:0007669"/>
    <property type="project" value="UniProtKB-SubCell"/>
</dbReference>
<evidence type="ECO:0000313" key="8">
    <source>
        <dbReference type="Proteomes" id="UP000019471"/>
    </source>
</evidence>
<evidence type="ECO:0000256" key="5">
    <source>
        <dbReference type="SAM" id="MobiDB-lite"/>
    </source>
</evidence>
<evidence type="ECO:0000313" key="7">
    <source>
        <dbReference type="EMBL" id="EXJ76058.1"/>
    </source>
</evidence>
<evidence type="ECO:0000259" key="6">
    <source>
        <dbReference type="Pfam" id="PF01878"/>
    </source>
</evidence>
<dbReference type="eggNOG" id="KOG3383">
    <property type="taxonomic scope" value="Eukaryota"/>
</dbReference>
<dbReference type="FunFam" id="3.10.590.10:FF:000003">
    <property type="entry name" value="Thymocyte nuclear protein 1"/>
    <property type="match status" value="1"/>
</dbReference>
<dbReference type="Gene3D" id="3.10.590.10">
    <property type="entry name" value="ph1033 like domains"/>
    <property type="match status" value="1"/>
</dbReference>
<dbReference type="InterPro" id="IPR015947">
    <property type="entry name" value="PUA-like_sf"/>
</dbReference>
<dbReference type="Proteomes" id="UP000019471">
    <property type="component" value="Unassembled WGS sequence"/>
</dbReference>
<name>W9X768_9EURO</name>
<keyword evidence="4" id="KW-0539">Nucleus</keyword>
<feature type="compositionally biased region" description="Polar residues" evidence="5">
    <location>
        <begin position="422"/>
        <end position="431"/>
    </location>
</feature>
<dbReference type="InterPro" id="IPR047197">
    <property type="entry name" value="THYN1-like_EVE"/>
</dbReference>
<comment type="subcellular location">
    <subcellularLocation>
        <location evidence="1">Nucleus</location>
    </subcellularLocation>
</comment>
<dbReference type="GeneID" id="19185302"/>